<dbReference type="AlphaFoldDB" id="A0A172Y6X7"/>
<gene>
    <name evidence="2" type="ORF">DA69_09180</name>
</gene>
<dbReference type="GO" id="GO:0006352">
    <property type="term" value="P:DNA-templated transcription initiation"/>
    <property type="evidence" value="ECO:0007669"/>
    <property type="project" value="InterPro"/>
</dbReference>
<dbReference type="InterPro" id="IPR013324">
    <property type="entry name" value="RNA_pol_sigma_r3/r4-like"/>
</dbReference>
<dbReference type="Pfam" id="PF07638">
    <property type="entry name" value="Sigma70_ECF"/>
    <property type="match status" value="1"/>
</dbReference>
<evidence type="ECO:0000313" key="2">
    <source>
        <dbReference type="EMBL" id="ANF54902.1"/>
    </source>
</evidence>
<evidence type="ECO:0000313" key="3">
    <source>
        <dbReference type="Proteomes" id="UP000077603"/>
    </source>
</evidence>
<feature type="domain" description="RNA polymerase sigma-70 ECF-like HTH" evidence="1">
    <location>
        <begin position="2"/>
        <end position="158"/>
    </location>
</feature>
<proteinExistence type="predicted"/>
<keyword evidence="3" id="KW-1185">Reference proteome</keyword>
<dbReference type="InterPro" id="IPR014284">
    <property type="entry name" value="RNA_pol_sigma-70_dom"/>
</dbReference>
<reference evidence="2 3" key="1">
    <citation type="journal article" date="2014" name="Genome Announc.">
        <title>Genome Sequence of a Promising Hydrogen-Producing Facultative Anaerobic Bacterium, Brevundimonas naejangsanensis Strain B1.</title>
        <authorList>
            <person name="Su H."/>
            <person name="Zhang T."/>
            <person name="Bao M."/>
            <person name="Jiang Y."/>
            <person name="Wang Y."/>
            <person name="Tan T."/>
        </authorList>
    </citation>
    <scope>NUCLEOTIDE SEQUENCE [LARGE SCALE GENOMIC DNA]</scope>
    <source>
        <strain evidence="2 3">B1</strain>
    </source>
</reference>
<dbReference type="Gene3D" id="1.10.10.10">
    <property type="entry name" value="Winged helix-like DNA-binding domain superfamily/Winged helix DNA-binding domain"/>
    <property type="match status" value="1"/>
</dbReference>
<dbReference type="InterPro" id="IPR036388">
    <property type="entry name" value="WH-like_DNA-bd_sf"/>
</dbReference>
<dbReference type="Proteomes" id="UP000077603">
    <property type="component" value="Chromosome"/>
</dbReference>
<dbReference type="NCBIfam" id="TIGR02999">
    <property type="entry name" value="Sig-70_X6"/>
    <property type="match status" value="1"/>
</dbReference>
<dbReference type="InterPro" id="IPR011517">
    <property type="entry name" value="RNA_pol_sigma70_ECF-like"/>
</dbReference>
<protein>
    <submittedName>
        <fullName evidence="2">RNA polymerase subunit sigma</fullName>
    </submittedName>
</protein>
<dbReference type="InterPro" id="IPR053812">
    <property type="entry name" value="HTH_Sigma70_ECF-like"/>
</dbReference>
<dbReference type="eggNOG" id="COG1595">
    <property type="taxonomic scope" value="Bacteria"/>
</dbReference>
<dbReference type="GO" id="GO:0003700">
    <property type="term" value="F:DNA-binding transcription factor activity"/>
    <property type="evidence" value="ECO:0007669"/>
    <property type="project" value="InterPro"/>
</dbReference>
<evidence type="ECO:0000259" key="1">
    <source>
        <dbReference type="Pfam" id="PF07638"/>
    </source>
</evidence>
<accession>A0A172Y6X7</accession>
<organism evidence="2 3">
    <name type="scientific">Brevundimonas naejangsanensis</name>
    <dbReference type="NCBI Taxonomy" id="588932"/>
    <lineage>
        <taxon>Bacteria</taxon>
        <taxon>Pseudomonadati</taxon>
        <taxon>Pseudomonadota</taxon>
        <taxon>Alphaproteobacteria</taxon>
        <taxon>Caulobacterales</taxon>
        <taxon>Caulobacteraceae</taxon>
        <taxon>Brevundimonas</taxon>
    </lineage>
</organism>
<dbReference type="OrthoDB" id="128473at2"/>
<sequence>MVPHLWTELRKIARRERFRVQAGETLRTTALINEAWLRLRRTENYLDDNHFLHAAALAMRHVLVDHARARLAAKRGSGKIDPLTDDIEPFWESDDRLVDLDDALNRLARVSPRLARIIEFRFFAGYTDQQIAEILGQTDRTVRRDWVKAKAWLYRDLSDGGSVDLTPAHIGP</sequence>
<dbReference type="SUPFAM" id="SSF88659">
    <property type="entry name" value="Sigma3 and sigma4 domains of RNA polymerase sigma factors"/>
    <property type="match status" value="1"/>
</dbReference>
<dbReference type="EMBL" id="CP015614">
    <property type="protein sequence ID" value="ANF54902.1"/>
    <property type="molecule type" value="Genomic_DNA"/>
</dbReference>
<dbReference type="KEGG" id="bne:DA69_09180"/>
<name>A0A172Y6X7_9CAUL</name>
<dbReference type="NCBIfam" id="TIGR02937">
    <property type="entry name" value="sigma70-ECF"/>
    <property type="match status" value="1"/>
</dbReference>
<dbReference type="STRING" id="588932.DA69_09180"/>